<comment type="subcellular location">
    <subcellularLocation>
        <location evidence="1">Nucleus</location>
    </subcellularLocation>
</comment>
<keyword evidence="4 7" id="KW-0371">Homeobox</keyword>
<evidence type="ECO:0000313" key="7">
    <source>
        <dbReference type="EMBL" id="KAG7166533.1"/>
    </source>
</evidence>
<feature type="region of interest" description="Disordered" evidence="6">
    <location>
        <begin position="1"/>
        <end position="27"/>
    </location>
</feature>
<evidence type="ECO:0000256" key="3">
    <source>
        <dbReference type="ARBA" id="ARBA00023125"/>
    </source>
</evidence>
<accession>A0A8J5K300</accession>
<keyword evidence="5" id="KW-0539">Nucleus</keyword>
<evidence type="ECO:0000256" key="1">
    <source>
        <dbReference type="ARBA" id="ARBA00004123"/>
    </source>
</evidence>
<sequence>MTMSSFLMNSGPYVDPKFPPPEEYSQNSYIPPQSDYYNPAQHYPYHGMHQAGMQYGRDAMQYNHAGYYQQACVMPQHQPMAAHISPQIAPCHSPLQQHQVPPRSPVASPDPSAGGTGGGGSMGAQMAQHMGAGGVEGSPEETVTELDANGQPVIYPWMKKIHVAGSAVSTSRVLATLKEGFSNYQRAVRRITSRVGRHTSWPQLPHGLSPLGNKSIRYCAGKNV</sequence>
<keyword evidence="2" id="KW-0217">Developmental protein</keyword>
<evidence type="ECO:0000256" key="6">
    <source>
        <dbReference type="SAM" id="MobiDB-lite"/>
    </source>
</evidence>
<evidence type="ECO:0000256" key="2">
    <source>
        <dbReference type="ARBA" id="ARBA00022473"/>
    </source>
</evidence>
<dbReference type="PANTHER" id="PTHR45771">
    <property type="entry name" value="HOMEOTIC PROTEIN DEFORMED"/>
    <property type="match status" value="1"/>
</dbReference>
<evidence type="ECO:0000256" key="4">
    <source>
        <dbReference type="ARBA" id="ARBA00023155"/>
    </source>
</evidence>
<gene>
    <name evidence="7" type="primary">Hoxc4a-L</name>
    <name evidence="7" type="ORF">Hamer_G005649</name>
</gene>
<feature type="region of interest" description="Disordered" evidence="6">
    <location>
        <begin position="92"/>
        <end position="144"/>
    </location>
</feature>
<organism evidence="7 8">
    <name type="scientific">Homarus americanus</name>
    <name type="common">American lobster</name>
    <dbReference type="NCBI Taxonomy" id="6706"/>
    <lineage>
        <taxon>Eukaryota</taxon>
        <taxon>Metazoa</taxon>
        <taxon>Ecdysozoa</taxon>
        <taxon>Arthropoda</taxon>
        <taxon>Crustacea</taxon>
        <taxon>Multicrustacea</taxon>
        <taxon>Malacostraca</taxon>
        <taxon>Eumalacostraca</taxon>
        <taxon>Eucarida</taxon>
        <taxon>Decapoda</taxon>
        <taxon>Pleocyemata</taxon>
        <taxon>Astacidea</taxon>
        <taxon>Nephropoidea</taxon>
        <taxon>Nephropidae</taxon>
        <taxon>Homarus</taxon>
    </lineage>
</organism>
<dbReference type="GO" id="GO:0045944">
    <property type="term" value="P:positive regulation of transcription by RNA polymerase II"/>
    <property type="evidence" value="ECO:0007669"/>
    <property type="project" value="TreeGrafter"/>
</dbReference>
<dbReference type="AlphaFoldDB" id="A0A8J5K300"/>
<dbReference type="InterPro" id="IPR001827">
    <property type="entry name" value="Homeobox_Antennapedia_CS"/>
</dbReference>
<evidence type="ECO:0000256" key="5">
    <source>
        <dbReference type="ARBA" id="ARBA00023242"/>
    </source>
</evidence>
<dbReference type="GO" id="GO:0000981">
    <property type="term" value="F:DNA-binding transcription factor activity, RNA polymerase II-specific"/>
    <property type="evidence" value="ECO:0007669"/>
    <property type="project" value="TreeGrafter"/>
</dbReference>
<protein>
    <submittedName>
        <fullName evidence="7">Homeobox protein Hox-C4a-like</fullName>
    </submittedName>
</protein>
<dbReference type="PANTHER" id="PTHR45771:SF6">
    <property type="entry name" value="HOMEOTIC PROTEIN SEX COMBS REDUCED"/>
    <property type="match status" value="1"/>
</dbReference>
<keyword evidence="8" id="KW-1185">Reference proteome</keyword>
<dbReference type="GO" id="GO:0005654">
    <property type="term" value="C:nucleoplasm"/>
    <property type="evidence" value="ECO:0007669"/>
    <property type="project" value="TreeGrafter"/>
</dbReference>
<reference evidence="7" key="1">
    <citation type="journal article" date="2021" name="Sci. Adv.">
        <title>The American lobster genome reveals insights on longevity, neural, and immune adaptations.</title>
        <authorList>
            <person name="Polinski J.M."/>
            <person name="Zimin A.V."/>
            <person name="Clark K.F."/>
            <person name="Kohn A.B."/>
            <person name="Sadowski N."/>
            <person name="Timp W."/>
            <person name="Ptitsyn A."/>
            <person name="Khanna P."/>
            <person name="Romanova D.Y."/>
            <person name="Williams P."/>
            <person name="Greenwood S.J."/>
            <person name="Moroz L.L."/>
            <person name="Walt D.R."/>
            <person name="Bodnar A.G."/>
        </authorList>
    </citation>
    <scope>NUCLEOTIDE SEQUENCE</scope>
    <source>
        <strain evidence="7">GMGI-L3</strain>
    </source>
</reference>
<evidence type="ECO:0000313" key="8">
    <source>
        <dbReference type="Proteomes" id="UP000747542"/>
    </source>
</evidence>
<dbReference type="GO" id="GO:0000978">
    <property type="term" value="F:RNA polymerase II cis-regulatory region sequence-specific DNA binding"/>
    <property type="evidence" value="ECO:0007669"/>
    <property type="project" value="TreeGrafter"/>
</dbReference>
<dbReference type="InterPro" id="IPR050609">
    <property type="entry name" value="Antp_homeobox_Deformed_sf"/>
</dbReference>
<dbReference type="EMBL" id="JAHLQT010022531">
    <property type="protein sequence ID" value="KAG7166533.1"/>
    <property type="molecule type" value="Genomic_DNA"/>
</dbReference>
<dbReference type="PROSITE" id="PS00032">
    <property type="entry name" value="ANTENNAPEDIA"/>
    <property type="match status" value="1"/>
</dbReference>
<proteinExistence type="predicted"/>
<name>A0A8J5K300_HOMAM</name>
<keyword evidence="3 7" id="KW-0238">DNA-binding</keyword>
<dbReference type="GO" id="GO:0009952">
    <property type="term" value="P:anterior/posterior pattern specification"/>
    <property type="evidence" value="ECO:0007669"/>
    <property type="project" value="TreeGrafter"/>
</dbReference>
<comment type="caution">
    <text evidence="7">The sequence shown here is derived from an EMBL/GenBank/DDBJ whole genome shotgun (WGS) entry which is preliminary data.</text>
</comment>
<dbReference type="Proteomes" id="UP000747542">
    <property type="component" value="Unassembled WGS sequence"/>
</dbReference>